<dbReference type="EMBL" id="BLLF01000754">
    <property type="protein sequence ID" value="GFH14684.1"/>
    <property type="molecule type" value="Genomic_DNA"/>
</dbReference>
<comment type="caution">
    <text evidence="2">The sequence shown here is derived from an EMBL/GenBank/DDBJ whole genome shotgun (WGS) entry which is preliminary data.</text>
</comment>
<evidence type="ECO:0000313" key="2">
    <source>
        <dbReference type="EMBL" id="GFH14684.1"/>
    </source>
</evidence>
<keyword evidence="3" id="KW-1185">Reference proteome</keyword>
<reference evidence="2 3" key="1">
    <citation type="submission" date="2020-02" db="EMBL/GenBank/DDBJ databases">
        <title>Draft genome sequence of Haematococcus lacustris strain NIES-144.</title>
        <authorList>
            <person name="Morimoto D."/>
            <person name="Nakagawa S."/>
            <person name="Yoshida T."/>
            <person name="Sawayama S."/>
        </authorList>
    </citation>
    <scope>NUCLEOTIDE SEQUENCE [LARGE SCALE GENOMIC DNA]</scope>
    <source>
        <strain evidence="2 3">NIES-144</strain>
    </source>
</reference>
<evidence type="ECO:0000313" key="3">
    <source>
        <dbReference type="Proteomes" id="UP000485058"/>
    </source>
</evidence>
<evidence type="ECO:0000256" key="1">
    <source>
        <dbReference type="SAM" id="MobiDB-lite"/>
    </source>
</evidence>
<feature type="region of interest" description="Disordered" evidence="1">
    <location>
        <begin position="1"/>
        <end position="54"/>
    </location>
</feature>
<dbReference type="Proteomes" id="UP000485058">
    <property type="component" value="Unassembled WGS sequence"/>
</dbReference>
<gene>
    <name evidence="2" type="ORF">HaLaN_10788</name>
</gene>
<organism evidence="2 3">
    <name type="scientific">Haematococcus lacustris</name>
    <name type="common">Green alga</name>
    <name type="synonym">Haematococcus pluvialis</name>
    <dbReference type="NCBI Taxonomy" id="44745"/>
    <lineage>
        <taxon>Eukaryota</taxon>
        <taxon>Viridiplantae</taxon>
        <taxon>Chlorophyta</taxon>
        <taxon>core chlorophytes</taxon>
        <taxon>Chlorophyceae</taxon>
        <taxon>CS clade</taxon>
        <taxon>Chlamydomonadales</taxon>
        <taxon>Haematococcaceae</taxon>
        <taxon>Haematococcus</taxon>
    </lineage>
</organism>
<protein>
    <submittedName>
        <fullName evidence="2">Uncharacterized protein</fullName>
    </submittedName>
</protein>
<accession>A0A699Z744</accession>
<sequence>MAQATSSAWDGGSTPGPFDAASQAPDLMPTAKKPRQSASGAADTPGAQAQWEGPLPKKLVDFRKLMVDQLRQYISGQRLQAVDEVPLLPATFRRW</sequence>
<proteinExistence type="predicted"/>
<dbReference type="AlphaFoldDB" id="A0A699Z744"/>
<name>A0A699Z744_HAELA</name>